<evidence type="ECO:0000313" key="3">
    <source>
        <dbReference type="Proteomes" id="UP000248688"/>
    </source>
</evidence>
<dbReference type="OrthoDB" id="1442756at2"/>
<feature type="transmembrane region" description="Helical" evidence="1">
    <location>
        <begin position="77"/>
        <end position="101"/>
    </location>
</feature>
<feature type="transmembrane region" description="Helical" evidence="1">
    <location>
        <begin position="45"/>
        <end position="65"/>
    </location>
</feature>
<dbReference type="KEGG" id="est:DN752_18790"/>
<evidence type="ECO:0000313" key="2">
    <source>
        <dbReference type="EMBL" id="AWW32016.1"/>
    </source>
</evidence>
<feature type="transmembrane region" description="Helical" evidence="1">
    <location>
        <begin position="12"/>
        <end position="33"/>
    </location>
</feature>
<sequence length="199" mass="22370">MDLLIKMKHYVIFLIIAGIPFITSLGTNITYLSGASLPPQTLSNINLAGLLIGVITFYLWIWSVILHLSKAMDTKKITASSTFSLALLVSFVFGILALFYFHTGGIMSKDFIDQKDIVEESPSLTIILAIILFISLSLLLISLNHLAYLLVMAERNREPHKTEYFSEFIMALVFPIGLWFLQPRIQKVLASKGLVNKKY</sequence>
<dbReference type="Proteomes" id="UP000248688">
    <property type="component" value="Chromosome"/>
</dbReference>
<dbReference type="RefSeq" id="WP_112785389.1">
    <property type="nucleotide sequence ID" value="NZ_CP030041.1"/>
</dbReference>
<protein>
    <submittedName>
        <fullName evidence="2">Uncharacterized protein</fullName>
    </submittedName>
</protein>
<dbReference type="EMBL" id="CP030041">
    <property type="protein sequence ID" value="AWW32016.1"/>
    <property type="molecule type" value="Genomic_DNA"/>
</dbReference>
<dbReference type="AlphaFoldDB" id="A0A2Z4IN46"/>
<organism evidence="2 3">
    <name type="scientific">Echinicola strongylocentroti</name>
    <dbReference type="NCBI Taxonomy" id="1795355"/>
    <lineage>
        <taxon>Bacteria</taxon>
        <taxon>Pseudomonadati</taxon>
        <taxon>Bacteroidota</taxon>
        <taxon>Cytophagia</taxon>
        <taxon>Cytophagales</taxon>
        <taxon>Cyclobacteriaceae</taxon>
        <taxon>Echinicola</taxon>
    </lineage>
</organism>
<keyword evidence="1" id="KW-0472">Membrane</keyword>
<proteinExistence type="predicted"/>
<name>A0A2Z4IN46_9BACT</name>
<gene>
    <name evidence="2" type="ORF">DN752_18790</name>
</gene>
<keyword evidence="1" id="KW-1133">Transmembrane helix</keyword>
<feature type="transmembrane region" description="Helical" evidence="1">
    <location>
        <begin position="121"/>
        <end position="143"/>
    </location>
</feature>
<keyword evidence="3" id="KW-1185">Reference proteome</keyword>
<evidence type="ECO:0000256" key="1">
    <source>
        <dbReference type="SAM" id="Phobius"/>
    </source>
</evidence>
<keyword evidence="1" id="KW-0812">Transmembrane</keyword>
<accession>A0A2Z4IN46</accession>
<feature type="transmembrane region" description="Helical" evidence="1">
    <location>
        <begin position="164"/>
        <end position="181"/>
    </location>
</feature>
<reference evidence="2 3" key="1">
    <citation type="submission" date="2018-06" db="EMBL/GenBank/DDBJ databases">
        <title>Echinicola strongylocentroti sp. nov., isolated from a sea urchin Strongylocentrotus intermedius.</title>
        <authorList>
            <person name="Bae S.S."/>
        </authorList>
    </citation>
    <scope>NUCLEOTIDE SEQUENCE [LARGE SCALE GENOMIC DNA]</scope>
    <source>
        <strain evidence="2 3">MEBiC08714</strain>
    </source>
</reference>